<accession>A0A7J6WYD0</accession>
<comment type="caution">
    <text evidence="1">The sequence shown here is derived from an EMBL/GenBank/DDBJ whole genome shotgun (WGS) entry which is preliminary data.</text>
</comment>
<dbReference type="Proteomes" id="UP000554482">
    <property type="component" value="Unassembled WGS sequence"/>
</dbReference>
<name>A0A7J6WYD0_THATH</name>
<reference evidence="1 2" key="1">
    <citation type="submission" date="2020-06" db="EMBL/GenBank/DDBJ databases">
        <title>Transcriptomic and genomic resources for Thalictrum thalictroides and T. hernandezii: Facilitating candidate gene discovery in an emerging model plant lineage.</title>
        <authorList>
            <person name="Arias T."/>
            <person name="Riano-Pachon D.M."/>
            <person name="Di Stilio V.S."/>
        </authorList>
    </citation>
    <scope>NUCLEOTIDE SEQUENCE [LARGE SCALE GENOMIC DNA]</scope>
    <source>
        <strain evidence="2">cv. WT478/WT964</strain>
        <tissue evidence="1">Leaves</tissue>
    </source>
</reference>
<protein>
    <submittedName>
        <fullName evidence="1">Uncharacterized protein</fullName>
    </submittedName>
</protein>
<proteinExistence type="predicted"/>
<gene>
    <name evidence="1" type="ORF">FRX31_009271</name>
</gene>
<dbReference type="AlphaFoldDB" id="A0A7J6WYD0"/>
<dbReference type="EMBL" id="JABWDY010009829">
    <property type="protein sequence ID" value="KAF5201142.1"/>
    <property type="molecule type" value="Genomic_DNA"/>
</dbReference>
<evidence type="ECO:0000313" key="2">
    <source>
        <dbReference type="Proteomes" id="UP000554482"/>
    </source>
</evidence>
<sequence length="95" mass="10026">MTVVQKLVNQKTNTYLQGIPPLILTPPLPAALVPLSSHTMLEPPPLPAVLVPLSPPAMLEPSLLPLLLEAAPLPLLCELPPPLPIPPEVDTPSVC</sequence>
<keyword evidence="2" id="KW-1185">Reference proteome</keyword>
<evidence type="ECO:0000313" key="1">
    <source>
        <dbReference type="EMBL" id="KAF5201142.1"/>
    </source>
</evidence>
<organism evidence="1 2">
    <name type="scientific">Thalictrum thalictroides</name>
    <name type="common">Rue-anemone</name>
    <name type="synonym">Anemone thalictroides</name>
    <dbReference type="NCBI Taxonomy" id="46969"/>
    <lineage>
        <taxon>Eukaryota</taxon>
        <taxon>Viridiplantae</taxon>
        <taxon>Streptophyta</taxon>
        <taxon>Embryophyta</taxon>
        <taxon>Tracheophyta</taxon>
        <taxon>Spermatophyta</taxon>
        <taxon>Magnoliopsida</taxon>
        <taxon>Ranunculales</taxon>
        <taxon>Ranunculaceae</taxon>
        <taxon>Thalictroideae</taxon>
        <taxon>Thalictrum</taxon>
    </lineage>
</organism>